<gene>
    <name evidence="1" type="ORF">FGIG_03000</name>
</gene>
<reference evidence="1 2" key="1">
    <citation type="submission" date="2019-04" db="EMBL/GenBank/DDBJ databases">
        <title>Annotation for the trematode Fasciola gigantica.</title>
        <authorList>
            <person name="Choi Y.-J."/>
        </authorList>
    </citation>
    <scope>NUCLEOTIDE SEQUENCE [LARGE SCALE GENOMIC DNA]</scope>
    <source>
        <strain evidence="1">Uganda_cow_1</strain>
    </source>
</reference>
<dbReference type="OrthoDB" id="195089at2759"/>
<dbReference type="AlphaFoldDB" id="A0A504YLF7"/>
<dbReference type="EMBL" id="SUNJ01011796">
    <property type="protein sequence ID" value="TPP58620.1"/>
    <property type="molecule type" value="Genomic_DNA"/>
</dbReference>
<accession>A0A504YLF7</accession>
<name>A0A504YLF7_FASGI</name>
<proteinExistence type="predicted"/>
<protein>
    <submittedName>
        <fullName evidence="1">Uncharacterized protein</fullName>
    </submittedName>
</protein>
<sequence length="94" mass="10653">MEIELIESAGDPTKLKEIVHMRRCSDVCVYPICCSCILTLGVREHEELLEICEQVIDHLWSIQLSGDYRSATSLFLGVCVSYISDHLATNCYQD</sequence>
<dbReference type="Proteomes" id="UP000316759">
    <property type="component" value="Unassembled WGS sequence"/>
</dbReference>
<comment type="caution">
    <text evidence="1">The sequence shown here is derived from an EMBL/GenBank/DDBJ whole genome shotgun (WGS) entry which is preliminary data.</text>
</comment>
<evidence type="ECO:0000313" key="2">
    <source>
        <dbReference type="Proteomes" id="UP000316759"/>
    </source>
</evidence>
<organism evidence="1 2">
    <name type="scientific">Fasciola gigantica</name>
    <name type="common">Giant liver fluke</name>
    <dbReference type="NCBI Taxonomy" id="46835"/>
    <lineage>
        <taxon>Eukaryota</taxon>
        <taxon>Metazoa</taxon>
        <taxon>Spiralia</taxon>
        <taxon>Lophotrochozoa</taxon>
        <taxon>Platyhelminthes</taxon>
        <taxon>Trematoda</taxon>
        <taxon>Digenea</taxon>
        <taxon>Plagiorchiida</taxon>
        <taxon>Echinostomata</taxon>
        <taxon>Echinostomatoidea</taxon>
        <taxon>Fasciolidae</taxon>
        <taxon>Fasciola</taxon>
    </lineage>
</organism>
<evidence type="ECO:0000313" key="1">
    <source>
        <dbReference type="EMBL" id="TPP58620.1"/>
    </source>
</evidence>
<keyword evidence="2" id="KW-1185">Reference proteome</keyword>